<evidence type="ECO:0000256" key="2">
    <source>
        <dbReference type="ARBA" id="ARBA00009199"/>
    </source>
</evidence>
<feature type="active site" description="Charge relay system" evidence="5">
    <location>
        <position position="188"/>
    </location>
</feature>
<comment type="similarity">
    <text evidence="2">Belongs to the amidase family.</text>
</comment>
<organism evidence="7 8">
    <name type="scientific">Phanerochaete carnosa (strain HHB-10118-sp)</name>
    <name type="common">White-rot fungus</name>
    <name type="synonym">Peniophora carnosa</name>
    <dbReference type="NCBI Taxonomy" id="650164"/>
    <lineage>
        <taxon>Eukaryota</taxon>
        <taxon>Fungi</taxon>
        <taxon>Dikarya</taxon>
        <taxon>Basidiomycota</taxon>
        <taxon>Agaricomycotina</taxon>
        <taxon>Agaricomycetes</taxon>
        <taxon>Polyporales</taxon>
        <taxon>Phanerochaetaceae</taxon>
        <taxon>Phanerochaete</taxon>
    </lineage>
</organism>
<dbReference type="STRING" id="650164.K5WR03"/>
<dbReference type="PANTHER" id="PTHR45847">
    <property type="entry name" value="FATTY ACID AMIDE HYDROLASE"/>
    <property type="match status" value="1"/>
</dbReference>
<gene>
    <name evidence="7" type="ORF">PHACADRAFT_135578</name>
</gene>
<evidence type="ECO:0000259" key="6">
    <source>
        <dbReference type="Pfam" id="PF01425"/>
    </source>
</evidence>
<evidence type="ECO:0000313" key="8">
    <source>
        <dbReference type="Proteomes" id="UP000008370"/>
    </source>
</evidence>
<dbReference type="SUPFAM" id="SSF75304">
    <property type="entry name" value="Amidase signature (AS) enzymes"/>
    <property type="match status" value="1"/>
</dbReference>
<dbReference type="HOGENOM" id="CLU_009600_9_2_1"/>
<evidence type="ECO:0000313" key="7">
    <source>
        <dbReference type="EMBL" id="EKM61689.1"/>
    </source>
</evidence>
<protein>
    <recommendedName>
        <fullName evidence="3">amidase</fullName>
        <ecNumber evidence="3">3.5.1.4</ecNumber>
    </recommendedName>
</protein>
<feature type="active site" description="Charge relay system" evidence="5">
    <location>
        <position position="113"/>
    </location>
</feature>
<dbReference type="RefSeq" id="XP_007391093.1">
    <property type="nucleotide sequence ID" value="XM_007391031.1"/>
</dbReference>
<dbReference type="GeneID" id="18908338"/>
<dbReference type="Proteomes" id="UP000008370">
    <property type="component" value="Unassembled WGS sequence"/>
</dbReference>
<dbReference type="Gene3D" id="3.90.1300.10">
    <property type="entry name" value="Amidase signature (AS) domain"/>
    <property type="match status" value="1"/>
</dbReference>
<dbReference type="InterPro" id="IPR036928">
    <property type="entry name" value="AS_sf"/>
</dbReference>
<proteinExistence type="inferred from homology"/>
<evidence type="ECO:0000256" key="4">
    <source>
        <dbReference type="ARBA" id="ARBA00022801"/>
    </source>
</evidence>
<dbReference type="PANTHER" id="PTHR45847:SF6">
    <property type="entry name" value="FATTY ACID AMIDE HYDROLASE"/>
    <property type="match status" value="1"/>
</dbReference>
<keyword evidence="8" id="KW-1185">Reference proteome</keyword>
<evidence type="ECO:0000256" key="5">
    <source>
        <dbReference type="PIRSR" id="PIRSR001221-1"/>
    </source>
</evidence>
<accession>K5WR03</accession>
<feature type="active site" description="Acyl-ester intermediate" evidence="5">
    <location>
        <position position="212"/>
    </location>
</feature>
<dbReference type="FunFam" id="3.90.1300.10:FF:000003">
    <property type="entry name" value="Amidase signature enzyme"/>
    <property type="match status" value="1"/>
</dbReference>
<dbReference type="PIRSF" id="PIRSF001221">
    <property type="entry name" value="Amidase_fungi"/>
    <property type="match status" value="1"/>
</dbReference>
<dbReference type="InterPro" id="IPR052096">
    <property type="entry name" value="Endocannabinoid_amidase"/>
</dbReference>
<dbReference type="InterPro" id="IPR023631">
    <property type="entry name" value="Amidase_dom"/>
</dbReference>
<dbReference type="AlphaFoldDB" id="K5WR03"/>
<evidence type="ECO:0000256" key="1">
    <source>
        <dbReference type="ARBA" id="ARBA00001311"/>
    </source>
</evidence>
<dbReference type="KEGG" id="pco:PHACADRAFT_135578"/>
<name>K5WR03_PHACS</name>
<dbReference type="InParanoid" id="K5WR03"/>
<sequence length="564" mass="61968">MWPFSSSWKEIAQQKVEERAKALQTALPASPEQLVFLAAPAAEIVQRIAAGEWTASEVLEAYISRAVLAQQTINCLTEVLFEEARQQAQALDDYVQVTKKLKGPPHGVPVSFKDVYDIAGHDSSMRYSNQAHKPAAVDAELVRLVREAGGIPLAKTNVPQTLMFYECVNPMWGRTLNPYSADHTSGGSSRGEAALLAMDGSVLGWGTDLGGSLRFPASFCGIYGFKPGHGRLPTGSVKENLPGLDAIKTIMGPMGRSVADIELACRVGFGQQSENYDPAPILYRDIELPEKLKFGYYVNDGFIKSSPASQRAVLETVEALSREGHECVEFAVPDAAKALKFFMSLTLADGNKTLFSPIKGDLRVSAFLSLQCCPKGWARLLISWVLRYPMGDAVFADIMKLCKTASVEEFWSTIDQQKDYFRKFYKEVWEKYKFDGIIAPVLAIPALPHGPVAYISPLSSSSLLYNIVDSPVGTVPVTRVDPNLDRLTDEWRNQPAASPPTLEGLIYKGSNAFYNVDKMAGLPIGVQVVEKKWEEEKVVEMMKVVDRALGKRGFGPGSWKAKAQ</sequence>
<evidence type="ECO:0000256" key="3">
    <source>
        <dbReference type="ARBA" id="ARBA00012922"/>
    </source>
</evidence>
<dbReference type="EC" id="3.5.1.4" evidence="3"/>
<dbReference type="GO" id="GO:0017064">
    <property type="term" value="F:fatty acid amide hydrolase activity"/>
    <property type="evidence" value="ECO:0007669"/>
    <property type="project" value="TreeGrafter"/>
</dbReference>
<dbReference type="GO" id="GO:0004040">
    <property type="term" value="F:amidase activity"/>
    <property type="evidence" value="ECO:0007669"/>
    <property type="project" value="UniProtKB-EC"/>
</dbReference>
<dbReference type="Pfam" id="PF01425">
    <property type="entry name" value="Amidase"/>
    <property type="match status" value="1"/>
</dbReference>
<comment type="catalytic activity">
    <reaction evidence="1">
        <text>a monocarboxylic acid amide + H2O = a monocarboxylate + NH4(+)</text>
        <dbReference type="Rhea" id="RHEA:12020"/>
        <dbReference type="ChEBI" id="CHEBI:15377"/>
        <dbReference type="ChEBI" id="CHEBI:28938"/>
        <dbReference type="ChEBI" id="CHEBI:35757"/>
        <dbReference type="ChEBI" id="CHEBI:83628"/>
        <dbReference type="EC" id="3.5.1.4"/>
    </reaction>
</comment>
<feature type="domain" description="Amidase" evidence="6">
    <location>
        <begin position="57"/>
        <end position="538"/>
    </location>
</feature>
<dbReference type="GO" id="GO:0009062">
    <property type="term" value="P:fatty acid catabolic process"/>
    <property type="evidence" value="ECO:0007669"/>
    <property type="project" value="TreeGrafter"/>
</dbReference>
<keyword evidence="4" id="KW-0378">Hydrolase</keyword>
<dbReference type="OrthoDB" id="6428749at2759"/>
<dbReference type="EMBL" id="JH930468">
    <property type="protein sequence ID" value="EKM61689.1"/>
    <property type="molecule type" value="Genomic_DNA"/>
</dbReference>
<reference evidence="7 8" key="1">
    <citation type="journal article" date="2012" name="BMC Genomics">
        <title>Comparative genomics of the white-rot fungi, Phanerochaete carnosa and P. chrysosporium, to elucidate the genetic basis of the distinct wood types they colonize.</title>
        <authorList>
            <person name="Suzuki H."/>
            <person name="MacDonald J."/>
            <person name="Syed K."/>
            <person name="Salamov A."/>
            <person name="Hori C."/>
            <person name="Aerts A."/>
            <person name="Henrissat B."/>
            <person name="Wiebenga A."/>
            <person name="vanKuyk P.A."/>
            <person name="Barry K."/>
            <person name="Lindquist E."/>
            <person name="LaButti K."/>
            <person name="Lapidus A."/>
            <person name="Lucas S."/>
            <person name="Coutinho P."/>
            <person name="Gong Y."/>
            <person name="Samejima M."/>
            <person name="Mahadevan R."/>
            <person name="Abou-Zaid M."/>
            <person name="de Vries R.P."/>
            <person name="Igarashi K."/>
            <person name="Yadav J.S."/>
            <person name="Grigoriev I.V."/>
            <person name="Master E.R."/>
        </authorList>
    </citation>
    <scope>NUCLEOTIDE SEQUENCE [LARGE SCALE GENOMIC DNA]</scope>
    <source>
        <strain evidence="7 8">HHB-10118-sp</strain>
    </source>
</reference>